<dbReference type="InterPro" id="IPR000343">
    <property type="entry name" value="4pyrrol_synth_GluRdtase"/>
</dbReference>
<feature type="active site" description="Nucleophile" evidence="8">
    <location>
        <position position="56"/>
    </location>
</feature>
<feature type="compositionally biased region" description="Low complexity" evidence="10">
    <location>
        <begin position="428"/>
        <end position="441"/>
    </location>
</feature>
<evidence type="ECO:0000256" key="9">
    <source>
        <dbReference type="RuleBase" id="RU000584"/>
    </source>
</evidence>
<evidence type="ECO:0000256" key="3">
    <source>
        <dbReference type="ARBA" id="ARBA00012970"/>
    </source>
</evidence>
<dbReference type="InterPro" id="IPR036343">
    <property type="entry name" value="GluRdtase_N_sf"/>
</dbReference>
<evidence type="ECO:0000259" key="11">
    <source>
        <dbReference type="Pfam" id="PF00745"/>
    </source>
</evidence>
<dbReference type="Proteomes" id="UP000533533">
    <property type="component" value="Unassembled WGS sequence"/>
</dbReference>
<dbReference type="Gene3D" id="3.30.460.30">
    <property type="entry name" value="Glutamyl-tRNA reductase, N-terminal domain"/>
    <property type="match status" value="1"/>
</dbReference>
<dbReference type="Pfam" id="PF05201">
    <property type="entry name" value="GlutR_N"/>
    <property type="match status" value="1"/>
</dbReference>
<comment type="domain">
    <text evidence="8">Possesses an unusual extended V-shaped dimeric structure with each monomer consisting of three distinct domains arranged along a curved 'spinal' alpha-helix. The N-terminal catalytic domain specifically recognizes the glutamate moiety of the substrate. The second domain is the NADPH-binding domain, and the third C-terminal domain is responsible for dimerization.</text>
</comment>
<accession>A0ABR6G259</accession>
<dbReference type="NCBIfam" id="TIGR01035">
    <property type="entry name" value="hemA"/>
    <property type="match status" value="1"/>
</dbReference>
<dbReference type="HAMAP" id="MF_00087">
    <property type="entry name" value="Glu_tRNA_reductase"/>
    <property type="match status" value="1"/>
</dbReference>
<dbReference type="PANTHER" id="PTHR43013">
    <property type="entry name" value="GLUTAMYL-TRNA REDUCTASE"/>
    <property type="match status" value="1"/>
</dbReference>
<evidence type="ECO:0000256" key="1">
    <source>
        <dbReference type="ARBA" id="ARBA00005059"/>
    </source>
</evidence>
<comment type="caution">
    <text evidence="14">The sequence shown here is derived from an EMBL/GenBank/DDBJ whole genome shotgun (WGS) entry which is preliminary data.</text>
</comment>
<feature type="domain" description="Glutamyl-tRNA reductase N-terminal" evidence="13">
    <location>
        <begin position="6"/>
        <end position="161"/>
    </location>
</feature>
<evidence type="ECO:0000313" key="14">
    <source>
        <dbReference type="EMBL" id="MBB2932864.1"/>
    </source>
</evidence>
<feature type="compositionally biased region" description="Low complexity" evidence="10">
    <location>
        <begin position="448"/>
        <end position="471"/>
    </location>
</feature>
<evidence type="ECO:0000256" key="7">
    <source>
        <dbReference type="ARBA" id="ARBA00047464"/>
    </source>
</evidence>
<keyword evidence="6 8" id="KW-0627">Porphyrin biosynthesis</keyword>
<feature type="binding site" evidence="8">
    <location>
        <begin position="119"/>
        <end position="121"/>
    </location>
    <ligand>
        <name>substrate</name>
    </ligand>
</feature>
<evidence type="ECO:0000256" key="10">
    <source>
        <dbReference type="SAM" id="MobiDB-lite"/>
    </source>
</evidence>
<keyword evidence="4 8" id="KW-0521">NADP</keyword>
<dbReference type="Pfam" id="PF01488">
    <property type="entry name" value="Shikimate_DH"/>
    <property type="match status" value="1"/>
</dbReference>
<feature type="domain" description="Quinate/shikimate 5-dehydrogenase/glutamyl-tRNA reductase" evidence="12">
    <location>
        <begin position="177"/>
        <end position="310"/>
    </location>
</feature>
<comment type="miscellaneous">
    <text evidence="8">During catalysis, the active site Cys acts as a nucleophile attacking the alpha-carbonyl group of tRNA-bound glutamate with the formation of a thioester intermediate between enzyme and glutamate, and the concomitant release of tRNA(Glu). The thioester intermediate is finally reduced by direct hydride transfer from NADPH, to form the product GSA.</text>
</comment>
<comment type="subunit">
    <text evidence="8">Homodimer.</text>
</comment>
<dbReference type="InterPro" id="IPR006151">
    <property type="entry name" value="Shikm_DH/Glu-tRNA_Rdtase"/>
</dbReference>
<feature type="binding site" evidence="8">
    <location>
        <position position="125"/>
    </location>
    <ligand>
        <name>substrate</name>
    </ligand>
</feature>
<name>A0ABR6G259_9BURK</name>
<dbReference type="CDD" id="cd05213">
    <property type="entry name" value="NAD_bind_Glutamyl_tRNA_reduct"/>
    <property type="match status" value="1"/>
</dbReference>
<feature type="binding site" evidence="8">
    <location>
        <begin position="55"/>
        <end position="58"/>
    </location>
    <ligand>
        <name>substrate</name>
    </ligand>
</feature>
<dbReference type="InterPro" id="IPR036291">
    <property type="entry name" value="NAD(P)-bd_dom_sf"/>
</dbReference>
<dbReference type="PIRSF" id="PIRSF000445">
    <property type="entry name" value="4pyrrol_synth_GluRdtase"/>
    <property type="match status" value="1"/>
</dbReference>
<comment type="similarity">
    <text evidence="2 8 9">Belongs to the glutamyl-tRNA reductase family.</text>
</comment>
<evidence type="ECO:0000259" key="12">
    <source>
        <dbReference type="Pfam" id="PF01488"/>
    </source>
</evidence>
<dbReference type="PANTHER" id="PTHR43013:SF1">
    <property type="entry name" value="GLUTAMYL-TRNA REDUCTASE"/>
    <property type="match status" value="1"/>
</dbReference>
<dbReference type="Gene3D" id="3.40.50.720">
    <property type="entry name" value="NAD(P)-binding Rossmann-like Domain"/>
    <property type="match status" value="1"/>
</dbReference>
<evidence type="ECO:0000256" key="4">
    <source>
        <dbReference type="ARBA" id="ARBA00022857"/>
    </source>
</evidence>
<evidence type="ECO:0000256" key="8">
    <source>
        <dbReference type="HAMAP-Rule" id="MF_00087"/>
    </source>
</evidence>
<keyword evidence="15" id="KW-1185">Reference proteome</keyword>
<dbReference type="SUPFAM" id="SSF51735">
    <property type="entry name" value="NAD(P)-binding Rossmann-fold domains"/>
    <property type="match status" value="1"/>
</dbReference>
<feature type="binding site" evidence="8">
    <location>
        <position position="114"/>
    </location>
    <ligand>
        <name>substrate</name>
    </ligand>
</feature>
<protein>
    <recommendedName>
        <fullName evidence="3 8">Glutamyl-tRNA reductase</fullName>
        <shortName evidence="8">GluTR</shortName>
        <ecNumber evidence="3 8">1.2.1.70</ecNumber>
    </recommendedName>
</protein>
<dbReference type="InterPro" id="IPR018214">
    <property type="entry name" value="GluRdtase_CS"/>
</dbReference>
<comment type="function">
    <text evidence="8">Catalyzes the NADPH-dependent reduction of glutamyl-tRNA(Glu) to glutamate 1-semialdehyde (GSA).</text>
</comment>
<feature type="binding site" evidence="8">
    <location>
        <begin position="194"/>
        <end position="199"/>
    </location>
    <ligand>
        <name>NADP(+)</name>
        <dbReference type="ChEBI" id="CHEBI:58349"/>
    </ligand>
</feature>
<dbReference type="GO" id="GO:0008883">
    <property type="term" value="F:glutamyl-tRNA reductase activity"/>
    <property type="evidence" value="ECO:0007669"/>
    <property type="project" value="UniProtKB-EC"/>
</dbReference>
<proteinExistence type="inferred from homology"/>
<keyword evidence="5 8" id="KW-0560">Oxidoreductase</keyword>
<organism evidence="14 15">
    <name type="scientific">Paraburkholderia silvatlantica</name>
    <dbReference type="NCBI Taxonomy" id="321895"/>
    <lineage>
        <taxon>Bacteria</taxon>
        <taxon>Pseudomonadati</taxon>
        <taxon>Pseudomonadota</taxon>
        <taxon>Betaproteobacteria</taxon>
        <taxon>Burkholderiales</taxon>
        <taxon>Burkholderiaceae</taxon>
        <taxon>Paraburkholderia</taxon>
    </lineage>
</organism>
<comment type="catalytic activity">
    <reaction evidence="7 8 9">
        <text>(S)-4-amino-5-oxopentanoate + tRNA(Glu) + NADP(+) = L-glutamyl-tRNA(Glu) + NADPH + H(+)</text>
        <dbReference type="Rhea" id="RHEA:12344"/>
        <dbReference type="Rhea" id="RHEA-COMP:9663"/>
        <dbReference type="Rhea" id="RHEA-COMP:9680"/>
        <dbReference type="ChEBI" id="CHEBI:15378"/>
        <dbReference type="ChEBI" id="CHEBI:57501"/>
        <dbReference type="ChEBI" id="CHEBI:57783"/>
        <dbReference type="ChEBI" id="CHEBI:58349"/>
        <dbReference type="ChEBI" id="CHEBI:78442"/>
        <dbReference type="ChEBI" id="CHEBI:78520"/>
        <dbReference type="EC" id="1.2.1.70"/>
    </reaction>
</comment>
<dbReference type="EMBL" id="JACHVZ010000034">
    <property type="protein sequence ID" value="MBB2932864.1"/>
    <property type="molecule type" value="Genomic_DNA"/>
</dbReference>
<sequence>MQLLTIGINHHTAPVALRERVAFPLEQIKPALALFKEAWSGKRSLSAPEAAILSTCNRTELYCATDAQSSRDAAVSWLSHYHGLREEELAPHVYTLPQSEAVRHAFRVASGLDSMVLGETQIVGQMKTAVRTATEAGALGTYLNQLFQRTFAVAKEVRSTTEIGAQSVSMAAAAVRLAQRIFDKIANQRVLFIGAGEMIELCAAHFAAQQPRELVVANRTAERGRYVAERFGGRSIALSDLPARMHEFDIVVSCTASTLPIIGLGAVERAVKARRHRPIFMVDLAVPRDIEPEVAQLEDVFLYTVDDLGTIVREGNASRQAAVAQAETIIESRVANFMQWLDSRSIVPVIRHMHTQADALRRAELERARKMLARGDDPSAVLEALSQSLTNKLIHGPTHALNTSSGDQRDSLIELMGGFYRHGQPSKVDAAAQAAADVSASPRSAGTSDSSNSSNSSNSSDSSDSSGNSDR</sequence>
<comment type="pathway">
    <text evidence="1 8 9">Porphyrin-containing compound metabolism; protoporphyrin-IX biosynthesis; 5-aminolevulinate from L-glutamyl-tRNA(Glu): step 1/2.</text>
</comment>
<evidence type="ECO:0000259" key="13">
    <source>
        <dbReference type="Pfam" id="PF05201"/>
    </source>
</evidence>
<dbReference type="InterPro" id="IPR036453">
    <property type="entry name" value="GluRdtase_dimer_dom_sf"/>
</dbReference>
<dbReference type="Pfam" id="PF00745">
    <property type="entry name" value="GlutR_dimer"/>
    <property type="match status" value="1"/>
</dbReference>
<dbReference type="InterPro" id="IPR015896">
    <property type="entry name" value="4pyrrol_synth_GluRdtase_dimer"/>
</dbReference>
<evidence type="ECO:0000256" key="6">
    <source>
        <dbReference type="ARBA" id="ARBA00023244"/>
    </source>
</evidence>
<dbReference type="SUPFAM" id="SSF69075">
    <property type="entry name" value="Glutamyl tRNA-reductase dimerization domain"/>
    <property type="match status" value="1"/>
</dbReference>
<dbReference type="SUPFAM" id="SSF69742">
    <property type="entry name" value="Glutamyl tRNA-reductase catalytic, N-terminal domain"/>
    <property type="match status" value="1"/>
</dbReference>
<feature type="site" description="Important for activity" evidence="8">
    <location>
        <position position="104"/>
    </location>
</feature>
<evidence type="ECO:0000256" key="2">
    <source>
        <dbReference type="ARBA" id="ARBA00005916"/>
    </source>
</evidence>
<feature type="domain" description="Tetrapyrrole biosynthesis glutamyl-tRNA reductase dimerisation" evidence="11">
    <location>
        <begin position="325"/>
        <end position="415"/>
    </location>
</feature>
<dbReference type="PROSITE" id="PS00747">
    <property type="entry name" value="GLUTR"/>
    <property type="match status" value="1"/>
</dbReference>
<gene>
    <name evidence="8" type="primary">hemA</name>
    <name evidence="14" type="ORF">FHX59_007353</name>
</gene>
<dbReference type="InterPro" id="IPR015895">
    <property type="entry name" value="4pyrrol_synth_GluRdtase_N"/>
</dbReference>
<feature type="region of interest" description="Disordered" evidence="10">
    <location>
        <begin position="426"/>
        <end position="471"/>
    </location>
</feature>
<evidence type="ECO:0000256" key="5">
    <source>
        <dbReference type="ARBA" id="ARBA00023002"/>
    </source>
</evidence>
<evidence type="ECO:0000313" key="15">
    <source>
        <dbReference type="Proteomes" id="UP000533533"/>
    </source>
</evidence>
<reference evidence="14 15" key="1">
    <citation type="submission" date="2020-08" db="EMBL/GenBank/DDBJ databases">
        <title>Genomic Encyclopedia of Type Strains, Phase IV (KMG-V): Genome sequencing to study the core and pangenomes of soil and plant-associated prokaryotes.</title>
        <authorList>
            <person name="Whitman W."/>
        </authorList>
    </citation>
    <scope>NUCLEOTIDE SEQUENCE [LARGE SCALE GENOMIC DNA]</scope>
    <source>
        <strain evidence="14 15">SRMrh-85</strain>
    </source>
</reference>
<dbReference type="EC" id="1.2.1.70" evidence="3 8"/>